<reference evidence="3" key="1">
    <citation type="submission" date="2017-09" db="EMBL/GenBank/DDBJ databases">
        <title>Depth-based differentiation of microbial function through sediment-hosted aquifers and enrichment of novel symbionts in the deep terrestrial subsurface.</title>
        <authorList>
            <person name="Probst A.J."/>
            <person name="Ladd B."/>
            <person name="Jarett J.K."/>
            <person name="Geller-Mcgrath D.E."/>
            <person name="Sieber C.M.K."/>
            <person name="Emerson J.B."/>
            <person name="Anantharaman K."/>
            <person name="Thomas B.C."/>
            <person name="Malmstrom R."/>
            <person name="Stieglmeier M."/>
            <person name="Klingl A."/>
            <person name="Woyke T."/>
            <person name="Ryan C.M."/>
            <person name="Banfield J.F."/>
        </authorList>
    </citation>
    <scope>NUCLEOTIDE SEQUENCE [LARGE SCALE GENOMIC DNA]</scope>
</reference>
<organism evidence="2 3">
    <name type="scientific">Candidatus Buchananbacteria bacterium CG10_big_fil_rev_8_21_14_0_10_42_9</name>
    <dbReference type="NCBI Taxonomy" id="1974526"/>
    <lineage>
        <taxon>Bacteria</taxon>
        <taxon>Candidatus Buchananiibacteriota</taxon>
    </lineage>
</organism>
<dbReference type="Proteomes" id="UP000230935">
    <property type="component" value="Unassembled WGS sequence"/>
</dbReference>
<accession>A0A2H0W0R4</accession>
<proteinExistence type="predicted"/>
<evidence type="ECO:0000256" key="1">
    <source>
        <dbReference type="SAM" id="Phobius"/>
    </source>
</evidence>
<dbReference type="Gene3D" id="3.30.70.60">
    <property type="match status" value="1"/>
</dbReference>
<feature type="transmembrane region" description="Helical" evidence="1">
    <location>
        <begin position="18"/>
        <end position="38"/>
    </location>
</feature>
<comment type="caution">
    <text evidence="2">The sequence shown here is derived from an EMBL/GenBank/DDBJ whole genome shotgun (WGS) entry which is preliminary data.</text>
</comment>
<name>A0A2H0W0R4_9BACT</name>
<dbReference type="InterPro" id="IPR014717">
    <property type="entry name" value="Transl_elong_EF1B/ribsomal_bS6"/>
</dbReference>
<dbReference type="EMBL" id="PEZZ01000029">
    <property type="protein sequence ID" value="PIS04959.1"/>
    <property type="molecule type" value="Genomic_DNA"/>
</dbReference>
<evidence type="ECO:0000313" key="3">
    <source>
        <dbReference type="Proteomes" id="UP000230935"/>
    </source>
</evidence>
<keyword evidence="1" id="KW-1133">Transmembrane helix</keyword>
<evidence type="ECO:0000313" key="2">
    <source>
        <dbReference type="EMBL" id="PIS04959.1"/>
    </source>
</evidence>
<sequence length="232" mass="25529">MGQFLSKKNSPQEIIHNFFNWILLLIFVAIVGLSYMLFLQPAYQKTRTTNDFSLKESQAYLIEQQAYLAKLKSFNKAISSVTAEQNQRLDSVLPKEPKIAELYVMFEDIALKNNLTLESVAVDTPINSQAQAGNAVGSSQSNIVDLGILLGNDSANTTANGAGLAANGSGSRQVVELSVVVTMQGDLAYENYKQLLQTVESSLRLLDLRQITFTPGQDSVTLNMITYYYPSA</sequence>
<dbReference type="AlphaFoldDB" id="A0A2H0W0R4"/>
<keyword evidence="1" id="KW-0812">Transmembrane</keyword>
<protein>
    <submittedName>
        <fullName evidence="2">Uncharacterized protein</fullName>
    </submittedName>
</protein>
<keyword evidence="1" id="KW-0472">Membrane</keyword>
<gene>
    <name evidence="2" type="ORF">COT81_03745</name>
</gene>